<reference evidence="1 2" key="1">
    <citation type="submission" date="2020-07" db="EMBL/GenBank/DDBJ databases">
        <title>Stappia sp., F7233, whole genome shotgun sequencing project.</title>
        <authorList>
            <person name="Jiang S."/>
            <person name="Liu Z.W."/>
            <person name="Du Z.J."/>
        </authorList>
    </citation>
    <scope>NUCLEOTIDE SEQUENCE [LARGE SCALE GENOMIC DNA]</scope>
    <source>
        <strain evidence="1 2">F7233</strain>
    </source>
</reference>
<sequence>MRPFCLRFACRLLVLAILLGPFLLAGVTVLLSAQARGDTSASLACAGTTCAASMTGPSFAWRVN</sequence>
<dbReference type="Proteomes" id="UP000541109">
    <property type="component" value="Unassembled WGS sequence"/>
</dbReference>
<dbReference type="RefSeq" id="WP_182168203.1">
    <property type="nucleotide sequence ID" value="NZ_JACFXV010000067.1"/>
</dbReference>
<comment type="caution">
    <text evidence="1">The sequence shown here is derived from an EMBL/GenBank/DDBJ whole genome shotgun (WGS) entry which is preliminary data.</text>
</comment>
<gene>
    <name evidence="1" type="ORF">H2509_19785</name>
</gene>
<name>A0A839AKQ0_9HYPH</name>
<evidence type="ECO:0000313" key="2">
    <source>
        <dbReference type="Proteomes" id="UP000541109"/>
    </source>
</evidence>
<dbReference type="AlphaFoldDB" id="A0A839AKQ0"/>
<dbReference type="EMBL" id="JACFXV010000067">
    <property type="protein sequence ID" value="MBA5779377.1"/>
    <property type="molecule type" value="Genomic_DNA"/>
</dbReference>
<accession>A0A839AKQ0</accession>
<organism evidence="1 2">
    <name type="scientific">Stappia albiluteola</name>
    <dbReference type="NCBI Taxonomy" id="2758565"/>
    <lineage>
        <taxon>Bacteria</taxon>
        <taxon>Pseudomonadati</taxon>
        <taxon>Pseudomonadota</taxon>
        <taxon>Alphaproteobacteria</taxon>
        <taxon>Hyphomicrobiales</taxon>
        <taxon>Stappiaceae</taxon>
        <taxon>Stappia</taxon>
    </lineage>
</organism>
<protein>
    <submittedName>
        <fullName evidence="1">Uncharacterized protein</fullName>
    </submittedName>
</protein>
<proteinExistence type="predicted"/>
<evidence type="ECO:0000313" key="1">
    <source>
        <dbReference type="EMBL" id="MBA5779377.1"/>
    </source>
</evidence>
<keyword evidence="2" id="KW-1185">Reference proteome</keyword>